<dbReference type="AlphaFoldDB" id="A0A6V7TR33"/>
<evidence type="ECO:0000256" key="1">
    <source>
        <dbReference type="SAM" id="Phobius"/>
    </source>
</evidence>
<reference evidence="2 3" key="1">
    <citation type="submission" date="2020-08" db="EMBL/GenBank/DDBJ databases">
        <authorList>
            <person name="Koutsovoulos G."/>
            <person name="Danchin GJ E."/>
        </authorList>
    </citation>
    <scope>NUCLEOTIDE SEQUENCE [LARGE SCALE GENOMIC DNA]</scope>
</reference>
<keyword evidence="1" id="KW-0812">Transmembrane</keyword>
<protein>
    <submittedName>
        <fullName evidence="2">Uncharacterized protein</fullName>
    </submittedName>
</protein>
<dbReference type="EMBL" id="CAJEWN010000011">
    <property type="protein sequence ID" value="CAD2131819.1"/>
    <property type="molecule type" value="Genomic_DNA"/>
</dbReference>
<comment type="caution">
    <text evidence="2">The sequence shown here is derived from an EMBL/GenBank/DDBJ whole genome shotgun (WGS) entry which is preliminary data.</text>
</comment>
<sequence length="58" mass="6756">MRYQVYLSDLNSRTPSSLNIPSIKLLIQKIVFDIFLLGMSGWNKVLIVIKYYGRCAFK</sequence>
<name>A0A6V7TR33_MELEN</name>
<organism evidence="2 3">
    <name type="scientific">Meloidogyne enterolobii</name>
    <name type="common">Root-knot nematode worm</name>
    <name type="synonym">Meloidogyne mayaguensis</name>
    <dbReference type="NCBI Taxonomy" id="390850"/>
    <lineage>
        <taxon>Eukaryota</taxon>
        <taxon>Metazoa</taxon>
        <taxon>Ecdysozoa</taxon>
        <taxon>Nematoda</taxon>
        <taxon>Chromadorea</taxon>
        <taxon>Rhabditida</taxon>
        <taxon>Tylenchina</taxon>
        <taxon>Tylenchomorpha</taxon>
        <taxon>Tylenchoidea</taxon>
        <taxon>Meloidogynidae</taxon>
        <taxon>Meloidogyninae</taxon>
        <taxon>Meloidogyne</taxon>
    </lineage>
</organism>
<keyword evidence="1" id="KW-1133">Transmembrane helix</keyword>
<accession>A0A6V7TR33</accession>
<proteinExistence type="predicted"/>
<gene>
    <name evidence="2" type="ORF">MENT_LOCUS3419</name>
</gene>
<evidence type="ECO:0000313" key="3">
    <source>
        <dbReference type="Proteomes" id="UP000580250"/>
    </source>
</evidence>
<evidence type="ECO:0000313" key="2">
    <source>
        <dbReference type="EMBL" id="CAD2131819.1"/>
    </source>
</evidence>
<keyword evidence="1" id="KW-0472">Membrane</keyword>
<feature type="transmembrane region" description="Helical" evidence="1">
    <location>
        <begin position="30"/>
        <end position="52"/>
    </location>
</feature>
<dbReference type="Proteomes" id="UP000580250">
    <property type="component" value="Unassembled WGS sequence"/>
</dbReference>